<dbReference type="GeneID" id="106812453"/>
<keyword evidence="1" id="KW-1185">Reference proteome</keyword>
<sequence length="206" mass="22644">MLKFVTNRPTAFTLTDHDTALEKLIKELHSDPTRTWNSVELHKLYEELGGKQLSRRSLINYLGKTLHPDLLVLYSPSVASILLFRSNASANLRIVDDVEDDCNQAISSLGKKIKSECLAQKPDTSTYVTHISLDSVTGECSQTLLALVAEISPKLQFTLPAAMIGNIVLSAVCDQVTSLQVALSTLFNQQRSVIDQLHSFGVTSSN</sequence>
<organism evidence="1 2">
    <name type="scientific">Priapulus caudatus</name>
    <name type="common">Priapulid worm</name>
    <dbReference type="NCBI Taxonomy" id="37621"/>
    <lineage>
        <taxon>Eukaryota</taxon>
        <taxon>Metazoa</taxon>
        <taxon>Ecdysozoa</taxon>
        <taxon>Scalidophora</taxon>
        <taxon>Priapulida</taxon>
        <taxon>Priapulimorpha</taxon>
        <taxon>Priapulimorphida</taxon>
        <taxon>Priapulidae</taxon>
        <taxon>Priapulus</taxon>
    </lineage>
</organism>
<dbReference type="RefSeq" id="XP_014671823.1">
    <property type="nucleotide sequence ID" value="XM_014816337.1"/>
</dbReference>
<evidence type="ECO:0000313" key="1">
    <source>
        <dbReference type="Proteomes" id="UP000695022"/>
    </source>
</evidence>
<proteinExistence type="predicted"/>
<reference evidence="2" key="1">
    <citation type="submission" date="2025-08" db="UniProtKB">
        <authorList>
            <consortium name="RefSeq"/>
        </authorList>
    </citation>
    <scope>IDENTIFICATION</scope>
</reference>
<name>A0ABM1EI02_PRICU</name>
<evidence type="ECO:0000313" key="2">
    <source>
        <dbReference type="RefSeq" id="XP_014671823.1"/>
    </source>
</evidence>
<gene>
    <name evidence="2" type="primary">LOC106812453</name>
</gene>
<protein>
    <submittedName>
        <fullName evidence="2">Uncharacterized protein LOC106812453</fullName>
    </submittedName>
</protein>
<dbReference type="Proteomes" id="UP000695022">
    <property type="component" value="Unplaced"/>
</dbReference>
<accession>A0ABM1EI02</accession>